<name>A0A067N0Y9_BOTB1</name>
<keyword evidence="3" id="KW-1185">Reference proteome</keyword>
<proteinExistence type="predicted"/>
<accession>A0A067N0Y9</accession>
<protein>
    <submittedName>
        <fullName evidence="2">Uncharacterized protein</fullName>
    </submittedName>
</protein>
<dbReference type="AlphaFoldDB" id="A0A067N0Y9"/>
<evidence type="ECO:0000256" key="1">
    <source>
        <dbReference type="SAM" id="MobiDB-lite"/>
    </source>
</evidence>
<dbReference type="InParanoid" id="A0A067N0Y9"/>
<dbReference type="HOGENOM" id="CLU_2236179_0_0_1"/>
<sequence>MASVLGDICGLLCAGIAQDCAVYRWSFPSRMCNWIPCLKSTEEDEDDEGSADEREPLFQPRESPVSRQPQPHDANPSYGTGHLLDRGVPGPQALESAIEGEHPVT</sequence>
<organism evidence="2 3">
    <name type="scientific">Botryobasidium botryosum (strain FD-172 SS1)</name>
    <dbReference type="NCBI Taxonomy" id="930990"/>
    <lineage>
        <taxon>Eukaryota</taxon>
        <taxon>Fungi</taxon>
        <taxon>Dikarya</taxon>
        <taxon>Basidiomycota</taxon>
        <taxon>Agaricomycotina</taxon>
        <taxon>Agaricomycetes</taxon>
        <taxon>Cantharellales</taxon>
        <taxon>Botryobasidiaceae</taxon>
        <taxon>Botryobasidium</taxon>
    </lineage>
</organism>
<dbReference type="EMBL" id="KL198024">
    <property type="protein sequence ID" value="KDQ17431.1"/>
    <property type="molecule type" value="Genomic_DNA"/>
</dbReference>
<evidence type="ECO:0000313" key="3">
    <source>
        <dbReference type="Proteomes" id="UP000027195"/>
    </source>
</evidence>
<dbReference type="Proteomes" id="UP000027195">
    <property type="component" value="Unassembled WGS sequence"/>
</dbReference>
<evidence type="ECO:0000313" key="2">
    <source>
        <dbReference type="EMBL" id="KDQ17431.1"/>
    </source>
</evidence>
<reference evidence="3" key="1">
    <citation type="journal article" date="2014" name="Proc. Natl. Acad. Sci. U.S.A.">
        <title>Extensive sampling of basidiomycete genomes demonstrates inadequacy of the white-rot/brown-rot paradigm for wood decay fungi.</title>
        <authorList>
            <person name="Riley R."/>
            <person name="Salamov A.A."/>
            <person name="Brown D.W."/>
            <person name="Nagy L.G."/>
            <person name="Floudas D."/>
            <person name="Held B.W."/>
            <person name="Levasseur A."/>
            <person name="Lombard V."/>
            <person name="Morin E."/>
            <person name="Otillar R."/>
            <person name="Lindquist E.A."/>
            <person name="Sun H."/>
            <person name="LaButti K.M."/>
            <person name="Schmutz J."/>
            <person name="Jabbour D."/>
            <person name="Luo H."/>
            <person name="Baker S.E."/>
            <person name="Pisabarro A.G."/>
            <person name="Walton J.D."/>
            <person name="Blanchette R.A."/>
            <person name="Henrissat B."/>
            <person name="Martin F."/>
            <person name="Cullen D."/>
            <person name="Hibbett D.S."/>
            <person name="Grigoriev I.V."/>
        </authorList>
    </citation>
    <scope>NUCLEOTIDE SEQUENCE [LARGE SCALE GENOMIC DNA]</scope>
    <source>
        <strain evidence="3">FD-172 SS1</strain>
    </source>
</reference>
<gene>
    <name evidence="2" type="ORF">BOTBODRAFT_53523</name>
</gene>
<feature type="region of interest" description="Disordered" evidence="1">
    <location>
        <begin position="41"/>
        <end position="105"/>
    </location>
</feature>